<name>A0ABS7V1E1_9BACI</name>
<dbReference type="InterPro" id="IPR001584">
    <property type="entry name" value="Integrase_cat-core"/>
</dbReference>
<organism evidence="2 3">
    <name type="scientific">Metabacillus rhizolycopersici</name>
    <dbReference type="NCBI Taxonomy" id="2875709"/>
    <lineage>
        <taxon>Bacteria</taxon>
        <taxon>Bacillati</taxon>
        <taxon>Bacillota</taxon>
        <taxon>Bacilli</taxon>
        <taxon>Bacillales</taxon>
        <taxon>Bacillaceae</taxon>
        <taxon>Metabacillus</taxon>
    </lineage>
</organism>
<evidence type="ECO:0000313" key="3">
    <source>
        <dbReference type="Proteomes" id="UP001165287"/>
    </source>
</evidence>
<feature type="non-terminal residue" evidence="2">
    <location>
        <position position="1"/>
    </location>
</feature>
<dbReference type="Pfam" id="PF13333">
    <property type="entry name" value="rve_2"/>
    <property type="match status" value="1"/>
</dbReference>
<gene>
    <name evidence="2" type="ORF">K9V48_28770</name>
</gene>
<proteinExistence type="predicted"/>
<evidence type="ECO:0000313" key="2">
    <source>
        <dbReference type="EMBL" id="MBZ5754000.1"/>
    </source>
</evidence>
<protein>
    <submittedName>
        <fullName evidence="2">IS3 family transposase</fullName>
    </submittedName>
</protein>
<accession>A0ABS7V1E1</accession>
<dbReference type="RefSeq" id="WP_224142365.1">
    <property type="nucleotide sequence ID" value="NZ_JAIQUM010000307.1"/>
</dbReference>
<comment type="caution">
    <text evidence="2">The sequence shown here is derived from an EMBL/GenBank/DDBJ whole genome shotgun (WGS) entry which is preliminary data.</text>
</comment>
<reference evidence="2" key="1">
    <citation type="submission" date="2024-05" db="EMBL/GenBank/DDBJ databases">
        <title>Metabacillus sp. nov., isolated from the rhizosphere soil of tomato plants.</title>
        <authorList>
            <person name="Ma R."/>
        </authorList>
    </citation>
    <scope>NUCLEOTIDE SEQUENCE</scope>
    <source>
        <strain evidence="2">DBTR6</strain>
    </source>
</reference>
<keyword evidence="3" id="KW-1185">Reference proteome</keyword>
<dbReference type="Proteomes" id="UP001165287">
    <property type="component" value="Unassembled WGS sequence"/>
</dbReference>
<sequence length="33" mass="3885">EAYIEYYNIKRIKKKLAGMSPVQYRIHTSQLAA</sequence>
<evidence type="ECO:0000259" key="1">
    <source>
        <dbReference type="Pfam" id="PF13333"/>
    </source>
</evidence>
<feature type="domain" description="Integrase catalytic" evidence="1">
    <location>
        <begin position="3"/>
        <end position="28"/>
    </location>
</feature>
<dbReference type="EMBL" id="JAIQUM010000307">
    <property type="protein sequence ID" value="MBZ5754000.1"/>
    <property type="molecule type" value="Genomic_DNA"/>
</dbReference>